<organism evidence="1 2">
    <name type="scientific">Actinophytocola oryzae</name>
    <dbReference type="NCBI Taxonomy" id="502181"/>
    <lineage>
        <taxon>Bacteria</taxon>
        <taxon>Bacillati</taxon>
        <taxon>Actinomycetota</taxon>
        <taxon>Actinomycetes</taxon>
        <taxon>Pseudonocardiales</taxon>
        <taxon>Pseudonocardiaceae</taxon>
    </lineage>
</organism>
<evidence type="ECO:0008006" key="3">
    <source>
        <dbReference type="Google" id="ProtNLM"/>
    </source>
</evidence>
<reference evidence="1 2" key="1">
    <citation type="submission" date="2019-03" db="EMBL/GenBank/DDBJ databases">
        <title>Genomic Encyclopedia of Archaeal and Bacterial Type Strains, Phase II (KMG-II): from individual species to whole genera.</title>
        <authorList>
            <person name="Goeker M."/>
        </authorList>
    </citation>
    <scope>NUCLEOTIDE SEQUENCE [LARGE SCALE GENOMIC DNA]</scope>
    <source>
        <strain evidence="1 2">DSM 45499</strain>
    </source>
</reference>
<dbReference type="SUPFAM" id="SSF53474">
    <property type="entry name" value="alpha/beta-Hydrolases"/>
    <property type="match status" value="1"/>
</dbReference>
<protein>
    <recommendedName>
        <fullName evidence="3">Serine peptidase</fullName>
    </recommendedName>
</protein>
<dbReference type="Gene3D" id="3.40.50.1820">
    <property type="entry name" value="alpha/beta hydrolase"/>
    <property type="match status" value="1"/>
</dbReference>
<dbReference type="Proteomes" id="UP000294927">
    <property type="component" value="Unassembled WGS sequence"/>
</dbReference>
<dbReference type="OrthoDB" id="3483116at2"/>
<proteinExistence type="predicted"/>
<sequence>MALAVGVHGIGQHRVSPGRLADRWRRALGRADVTFELAYYAHLYSGHSGRLGDDEPDSAEQVPSEAEIEFVAEVLSDVPDTEGVGAEELGPPALWPSFVNRALVAVDRRWGRSAGGVLLRCVRQVYRYLSHPALAEEIRGVVTDTIAGRPGVVVAHSLGSVVVFDALTRGLLPPGTSLVTIGSPLSWPTIRRRIDGGSPPEGCSWHNFHDLLDVVTGGHGLGPAQAGVVDHQVSNGWLDPHAAVRYLRQPSVADAVLPGRRTPR</sequence>
<gene>
    <name evidence="1" type="ORF">CLV71_13037</name>
</gene>
<dbReference type="InterPro" id="IPR029058">
    <property type="entry name" value="AB_hydrolase_fold"/>
</dbReference>
<name>A0A4V3FQA0_9PSEU</name>
<evidence type="ECO:0000313" key="2">
    <source>
        <dbReference type="Proteomes" id="UP000294927"/>
    </source>
</evidence>
<keyword evidence="2" id="KW-1185">Reference proteome</keyword>
<accession>A0A4V3FQA0</accession>
<dbReference type="EMBL" id="SOCP01000030">
    <property type="protein sequence ID" value="TDV36831.1"/>
    <property type="molecule type" value="Genomic_DNA"/>
</dbReference>
<dbReference type="AlphaFoldDB" id="A0A4V3FQA0"/>
<evidence type="ECO:0000313" key="1">
    <source>
        <dbReference type="EMBL" id="TDV36831.1"/>
    </source>
</evidence>
<comment type="caution">
    <text evidence="1">The sequence shown here is derived from an EMBL/GenBank/DDBJ whole genome shotgun (WGS) entry which is preliminary data.</text>
</comment>
<dbReference type="RefSeq" id="WP_133909117.1">
    <property type="nucleotide sequence ID" value="NZ_SOCP01000030.1"/>
</dbReference>